<dbReference type="Gene3D" id="3.20.20.300">
    <property type="entry name" value="Glycoside hydrolase, family 3, N-terminal domain"/>
    <property type="match status" value="1"/>
</dbReference>
<dbReference type="Pfam" id="PF00933">
    <property type="entry name" value="Glyco_hydro_3"/>
    <property type="match status" value="1"/>
</dbReference>
<dbReference type="InterPro" id="IPR051915">
    <property type="entry name" value="Cellulose_Degrad_GH3"/>
</dbReference>
<keyword evidence="7" id="KW-0378">Hydrolase</keyword>
<dbReference type="InterPro" id="IPR036962">
    <property type="entry name" value="Glyco_hydro_3_N_sf"/>
</dbReference>
<sequence>MKKNHFIAFLVAIACSFNALAQTPSSSKMNAFITGLMSKMTLDEKIGQLNLPSVGFDVTGPILSQGVEGKLEKGLVGGVFNTYTPAAMRKLQDIAVKKTRLKIPLLFGYDVIHGHKTIFPIPLGLAASWDLPLIEKTARAAADEASADGLNWVFSPMVDIARDPRWGRVAEGSGEDTWLGSQIAKAMVIGYQGHDLTKQDAVMACVKHFALYGAAEAGRDYNTVDMSERKMFEMYLPPYKAAIDAGAGSVMSSFNDINGIPATANQWLLTDVLRKQWGFKGLVATDYTAILELMNHGLGDEAQVGKLALMAGSDMDMVSEIFLNRLKKLVTDKKLDVHYIDQACRRVLEAKYKLGLFNDPYRGVSEERAAKEIMSSEKMELARTAATKSIVLLKNQDNILPLNNQQRIAFIGPLVKDQRNLIGCWSGAGDWKKATSFWEALTAQYPQNNFSYAKGANLIDDPVLVKKLNPHGAAITADSRSVKELIEEAVEHTNKADVAVVFLGESALMSGEAASRSDISLPENQQVLLQALKATGKPIVLVLMNGRPLTLQWEDAHLNAIVETWFAGMKAGNAIADVLFGKYNPSGKLTMTFPRSVGQIPIYYNAKSTGRPFSEGQKYTTQYLDVPNTPLYPFGYGLSYTHFNYSAVSLNKTSIKPSEKLTATVTISNTGKYDGEETAQLYLHDVVASVTRPVKELKGFQKIFLKAGESKTISFTIGAADLKFYNTNMKYASEPGKFKLFIGTNSQEVKETEFELLP</sequence>
<dbReference type="FunFam" id="2.60.40.10:FF:000495">
    <property type="entry name" value="Periplasmic beta-glucosidase"/>
    <property type="match status" value="1"/>
</dbReference>
<dbReference type="InterPro" id="IPR002772">
    <property type="entry name" value="Glyco_hydro_3_C"/>
</dbReference>
<feature type="signal peptide" evidence="10">
    <location>
        <begin position="1"/>
        <end position="21"/>
    </location>
</feature>
<dbReference type="PANTHER" id="PTHR30620:SF16">
    <property type="entry name" value="LYSOSOMAL BETA GLUCOSIDASE"/>
    <property type="match status" value="1"/>
</dbReference>
<evidence type="ECO:0000259" key="11">
    <source>
        <dbReference type="SMART" id="SM01217"/>
    </source>
</evidence>
<dbReference type="PANTHER" id="PTHR30620">
    <property type="entry name" value="PERIPLASMIC BETA-GLUCOSIDASE-RELATED"/>
    <property type="match status" value="1"/>
</dbReference>
<dbReference type="Pfam" id="PF14310">
    <property type="entry name" value="Fn3-like"/>
    <property type="match status" value="1"/>
</dbReference>
<keyword evidence="5 10" id="KW-0732">Signal</keyword>
<dbReference type="InterPro" id="IPR036881">
    <property type="entry name" value="Glyco_hydro_3_C_sf"/>
</dbReference>
<evidence type="ECO:0000313" key="12">
    <source>
        <dbReference type="EMBL" id="SDW63979.1"/>
    </source>
</evidence>
<dbReference type="SMART" id="SM01217">
    <property type="entry name" value="Fn3_like"/>
    <property type="match status" value="1"/>
</dbReference>
<keyword evidence="8" id="KW-0326">Glycosidase</keyword>
<accession>A0A8X8LD49</accession>
<dbReference type="GO" id="GO:0009251">
    <property type="term" value="P:glucan catabolic process"/>
    <property type="evidence" value="ECO:0007669"/>
    <property type="project" value="TreeGrafter"/>
</dbReference>
<name>A0A8X8LD49_9BACT</name>
<dbReference type="SUPFAM" id="SSF52279">
    <property type="entry name" value="Beta-D-glucan exohydrolase, C-terminal domain"/>
    <property type="match status" value="1"/>
</dbReference>
<reference evidence="12 13" key="1">
    <citation type="submission" date="2016-10" db="EMBL/GenBank/DDBJ databases">
        <authorList>
            <person name="Varghese N."/>
            <person name="Submissions S."/>
        </authorList>
    </citation>
    <scope>NUCLEOTIDE SEQUENCE [LARGE SCALE GENOMIC DNA]</scope>
    <source>
        <strain evidence="12 13">DSM 25353</strain>
    </source>
</reference>
<comment type="subcellular location">
    <subcellularLocation>
        <location evidence="2">Periplasm</location>
    </subcellularLocation>
</comment>
<evidence type="ECO:0000256" key="3">
    <source>
        <dbReference type="ARBA" id="ARBA00005336"/>
    </source>
</evidence>
<dbReference type="PRINTS" id="PR00133">
    <property type="entry name" value="GLHYDRLASE3"/>
</dbReference>
<evidence type="ECO:0000256" key="9">
    <source>
        <dbReference type="ARBA" id="ARBA00067498"/>
    </source>
</evidence>
<gene>
    <name evidence="12" type="ORF">SAMN05444410_104184</name>
</gene>
<comment type="caution">
    <text evidence="12">The sequence shown here is derived from an EMBL/GenBank/DDBJ whole genome shotgun (WGS) entry which is preliminary data.</text>
</comment>
<dbReference type="InterPro" id="IPR001764">
    <property type="entry name" value="Glyco_hydro_3_N"/>
</dbReference>
<comment type="similarity">
    <text evidence="3">Belongs to the glycosyl hydrolase 3 family.</text>
</comment>
<evidence type="ECO:0000256" key="5">
    <source>
        <dbReference type="ARBA" id="ARBA00022729"/>
    </source>
</evidence>
<evidence type="ECO:0000256" key="1">
    <source>
        <dbReference type="ARBA" id="ARBA00000448"/>
    </source>
</evidence>
<keyword evidence="6" id="KW-0574">Periplasm</keyword>
<dbReference type="SUPFAM" id="SSF51445">
    <property type="entry name" value="(Trans)glycosidases"/>
    <property type="match status" value="1"/>
</dbReference>
<organism evidence="12 13">
    <name type="scientific">Hydrobacter penzbergensis</name>
    <dbReference type="NCBI Taxonomy" id="1235997"/>
    <lineage>
        <taxon>Bacteria</taxon>
        <taxon>Pseudomonadati</taxon>
        <taxon>Bacteroidota</taxon>
        <taxon>Chitinophagia</taxon>
        <taxon>Chitinophagales</taxon>
        <taxon>Chitinophagaceae</taxon>
        <taxon>Hydrobacter</taxon>
    </lineage>
</organism>
<dbReference type="FunFam" id="3.40.50.1700:FF:000004">
    <property type="entry name" value="Periplasmic beta-glucosidase"/>
    <property type="match status" value="1"/>
</dbReference>
<dbReference type="GO" id="GO:0042597">
    <property type="term" value="C:periplasmic space"/>
    <property type="evidence" value="ECO:0007669"/>
    <property type="project" value="UniProtKB-SubCell"/>
</dbReference>
<dbReference type="FunFam" id="3.20.20.300:FF:000005">
    <property type="entry name" value="Periplasmic beta-glucosidase"/>
    <property type="match status" value="1"/>
</dbReference>
<keyword evidence="13" id="KW-1185">Reference proteome</keyword>
<evidence type="ECO:0000256" key="6">
    <source>
        <dbReference type="ARBA" id="ARBA00022764"/>
    </source>
</evidence>
<dbReference type="InterPro" id="IPR017853">
    <property type="entry name" value="GH"/>
</dbReference>
<dbReference type="EMBL" id="FNNO01000004">
    <property type="protein sequence ID" value="SDW63979.1"/>
    <property type="molecule type" value="Genomic_DNA"/>
</dbReference>
<evidence type="ECO:0000256" key="2">
    <source>
        <dbReference type="ARBA" id="ARBA00004418"/>
    </source>
</evidence>
<dbReference type="PROSITE" id="PS51257">
    <property type="entry name" value="PROKAR_LIPOPROTEIN"/>
    <property type="match status" value="1"/>
</dbReference>
<dbReference type="Proteomes" id="UP000198711">
    <property type="component" value="Unassembled WGS sequence"/>
</dbReference>
<protein>
    <recommendedName>
        <fullName evidence="9">Periplasmic beta-glucosidase</fullName>
        <ecNumber evidence="4">3.2.1.21</ecNumber>
    </recommendedName>
</protein>
<evidence type="ECO:0000313" key="13">
    <source>
        <dbReference type="Proteomes" id="UP000198711"/>
    </source>
</evidence>
<dbReference type="AlphaFoldDB" id="A0A8X8LD49"/>
<dbReference type="Pfam" id="PF01915">
    <property type="entry name" value="Glyco_hydro_3_C"/>
    <property type="match status" value="1"/>
</dbReference>
<dbReference type="Gene3D" id="2.60.40.10">
    <property type="entry name" value="Immunoglobulins"/>
    <property type="match status" value="1"/>
</dbReference>
<evidence type="ECO:0000256" key="4">
    <source>
        <dbReference type="ARBA" id="ARBA00012744"/>
    </source>
</evidence>
<evidence type="ECO:0000256" key="10">
    <source>
        <dbReference type="SAM" id="SignalP"/>
    </source>
</evidence>
<proteinExistence type="inferred from homology"/>
<evidence type="ECO:0000256" key="8">
    <source>
        <dbReference type="ARBA" id="ARBA00023295"/>
    </source>
</evidence>
<dbReference type="InterPro" id="IPR026891">
    <property type="entry name" value="Fn3-like"/>
</dbReference>
<dbReference type="GO" id="GO:0008422">
    <property type="term" value="F:beta-glucosidase activity"/>
    <property type="evidence" value="ECO:0007669"/>
    <property type="project" value="UniProtKB-EC"/>
</dbReference>
<dbReference type="NCBIfam" id="NF011678">
    <property type="entry name" value="PRK15098.1"/>
    <property type="match status" value="1"/>
</dbReference>
<dbReference type="RefSeq" id="WP_092723242.1">
    <property type="nucleotide sequence ID" value="NZ_FNNO01000004.1"/>
</dbReference>
<dbReference type="InterPro" id="IPR013783">
    <property type="entry name" value="Ig-like_fold"/>
</dbReference>
<feature type="chain" id="PRO_5036479681" description="Periplasmic beta-glucosidase" evidence="10">
    <location>
        <begin position="22"/>
        <end position="758"/>
    </location>
</feature>
<feature type="domain" description="Fibronectin type III-like" evidence="11">
    <location>
        <begin position="677"/>
        <end position="746"/>
    </location>
</feature>
<comment type="catalytic activity">
    <reaction evidence="1">
        <text>Hydrolysis of terminal, non-reducing beta-D-glucosyl residues with release of beta-D-glucose.</text>
        <dbReference type="EC" id="3.2.1.21"/>
    </reaction>
</comment>
<evidence type="ECO:0000256" key="7">
    <source>
        <dbReference type="ARBA" id="ARBA00022801"/>
    </source>
</evidence>
<dbReference type="EC" id="3.2.1.21" evidence="4"/>
<dbReference type="Gene3D" id="3.40.50.1700">
    <property type="entry name" value="Glycoside hydrolase family 3 C-terminal domain"/>
    <property type="match status" value="1"/>
</dbReference>